<evidence type="ECO:0000313" key="2">
    <source>
        <dbReference type="Proteomes" id="UP001367508"/>
    </source>
</evidence>
<gene>
    <name evidence="1" type="ORF">VNO77_27234</name>
</gene>
<reference evidence="1 2" key="1">
    <citation type="submission" date="2024-01" db="EMBL/GenBank/DDBJ databases">
        <title>The genomes of 5 underutilized Papilionoideae crops provide insights into root nodulation and disease resistanc.</title>
        <authorList>
            <person name="Jiang F."/>
        </authorList>
    </citation>
    <scope>NUCLEOTIDE SEQUENCE [LARGE SCALE GENOMIC DNA]</scope>
    <source>
        <strain evidence="1">LVBAO_FW01</strain>
        <tissue evidence="1">Leaves</tissue>
    </source>
</reference>
<dbReference type="Proteomes" id="UP001367508">
    <property type="component" value="Unassembled WGS sequence"/>
</dbReference>
<dbReference type="EMBL" id="JAYMYQ010000006">
    <property type="protein sequence ID" value="KAK7323743.1"/>
    <property type="molecule type" value="Genomic_DNA"/>
</dbReference>
<name>A0AAN9KWU9_CANGL</name>
<protein>
    <submittedName>
        <fullName evidence="1">Uncharacterized protein</fullName>
    </submittedName>
</protein>
<proteinExistence type="predicted"/>
<accession>A0AAN9KWU9</accession>
<comment type="caution">
    <text evidence="1">The sequence shown here is derived from an EMBL/GenBank/DDBJ whole genome shotgun (WGS) entry which is preliminary data.</text>
</comment>
<dbReference type="AlphaFoldDB" id="A0AAN9KWU9"/>
<organism evidence="1 2">
    <name type="scientific">Canavalia gladiata</name>
    <name type="common">Sword bean</name>
    <name type="synonym">Dolichos gladiatus</name>
    <dbReference type="NCBI Taxonomy" id="3824"/>
    <lineage>
        <taxon>Eukaryota</taxon>
        <taxon>Viridiplantae</taxon>
        <taxon>Streptophyta</taxon>
        <taxon>Embryophyta</taxon>
        <taxon>Tracheophyta</taxon>
        <taxon>Spermatophyta</taxon>
        <taxon>Magnoliopsida</taxon>
        <taxon>eudicotyledons</taxon>
        <taxon>Gunneridae</taxon>
        <taxon>Pentapetalae</taxon>
        <taxon>rosids</taxon>
        <taxon>fabids</taxon>
        <taxon>Fabales</taxon>
        <taxon>Fabaceae</taxon>
        <taxon>Papilionoideae</taxon>
        <taxon>50 kb inversion clade</taxon>
        <taxon>NPAAA clade</taxon>
        <taxon>indigoferoid/millettioid clade</taxon>
        <taxon>Phaseoleae</taxon>
        <taxon>Canavalia</taxon>
    </lineage>
</organism>
<keyword evidence="2" id="KW-1185">Reference proteome</keyword>
<sequence>MEPRMLAIEIGAFGTKLRHQFELGSPFPCAFEYQNNTGSSSRKTPCNVYTPVIMHSWSMWDSSCWTLLRAGMGTSSESVIGPSHARLNQAYANCHAPMVVLGSEARCLNINWGHTMQWASRRASHHLNYASQNHLSNKGSIGPCYTSSGTRNKGAVGRCSTHSSWA</sequence>
<evidence type="ECO:0000313" key="1">
    <source>
        <dbReference type="EMBL" id="KAK7323743.1"/>
    </source>
</evidence>